<keyword evidence="1" id="KW-0732">Signal</keyword>
<dbReference type="AlphaFoldDB" id="A0AAU9ETR6"/>
<organism evidence="2 3">
    <name type="scientific">Drosophila madeirensis</name>
    <name type="common">Fruit fly</name>
    <dbReference type="NCBI Taxonomy" id="30013"/>
    <lineage>
        <taxon>Eukaryota</taxon>
        <taxon>Metazoa</taxon>
        <taxon>Ecdysozoa</taxon>
        <taxon>Arthropoda</taxon>
        <taxon>Hexapoda</taxon>
        <taxon>Insecta</taxon>
        <taxon>Pterygota</taxon>
        <taxon>Neoptera</taxon>
        <taxon>Endopterygota</taxon>
        <taxon>Diptera</taxon>
        <taxon>Brachycera</taxon>
        <taxon>Muscomorpha</taxon>
        <taxon>Ephydroidea</taxon>
        <taxon>Drosophilidae</taxon>
        <taxon>Drosophila</taxon>
        <taxon>Sophophora</taxon>
    </lineage>
</organism>
<dbReference type="InterPro" id="IPR006631">
    <property type="entry name" value="DM4_12"/>
</dbReference>
<gene>
    <name evidence="2" type="ORF">DMAD_08911</name>
</gene>
<dbReference type="SMART" id="SM00718">
    <property type="entry name" value="DM4_12"/>
    <property type="match status" value="1"/>
</dbReference>
<evidence type="ECO:0000313" key="2">
    <source>
        <dbReference type="EMBL" id="BFF90373.1"/>
    </source>
</evidence>
<dbReference type="PANTHER" id="PTHR21398">
    <property type="entry name" value="AGAP007094-PA"/>
    <property type="match status" value="1"/>
</dbReference>
<evidence type="ECO:0000313" key="3">
    <source>
        <dbReference type="Proteomes" id="UP001500889"/>
    </source>
</evidence>
<reference evidence="2 3" key="1">
    <citation type="submission" date="2024-02" db="EMBL/GenBank/DDBJ databases">
        <title>A chromosome-level genome assembly of Drosophila madeirensis, a fruit fly species endemic to Madeira island.</title>
        <authorList>
            <person name="Tomihara K."/>
            <person name="Llopart A."/>
            <person name="Yamamoto D."/>
        </authorList>
    </citation>
    <scope>NUCLEOTIDE SEQUENCE [LARGE SCALE GENOMIC DNA]</scope>
    <source>
        <strain evidence="2 3">RF1</strain>
    </source>
</reference>
<name>A0AAU9ETR6_DROMD</name>
<sequence>MRLSTTYHYNLLALCLLALGQLQLQVQVQGRVQTQSLPLDPSLPLTAENGTQMEVKVLRRHKRYLAFPDGSSVSAAICMTIGMIGNPDVDFLSWAVNWGVAYDLPNREWVIQHAHGLNATLSKEHIQRRSRRAFYDEVKSIFNNMGFNGHSCVARALCESARFMLPQGQRGNMLQELVRTVFSLPTTPVAVHEPQAHHQYDRIYRRSKRSARECHEIYPDCQFSLLALALGKYMAGTTTKLSAFNFM</sequence>
<dbReference type="PANTHER" id="PTHR21398:SF7">
    <property type="entry name" value="LP19941P"/>
    <property type="match status" value="1"/>
</dbReference>
<protein>
    <submittedName>
        <fullName evidence="2">Uncharacterized protein</fullName>
    </submittedName>
</protein>
<evidence type="ECO:0000256" key="1">
    <source>
        <dbReference type="SAM" id="SignalP"/>
    </source>
</evidence>
<dbReference type="EMBL" id="AP029263">
    <property type="protein sequence ID" value="BFF90373.1"/>
    <property type="molecule type" value="Genomic_DNA"/>
</dbReference>
<dbReference type="Proteomes" id="UP001500889">
    <property type="component" value="Chromosome O"/>
</dbReference>
<proteinExistence type="predicted"/>
<accession>A0AAU9ETR6</accession>
<dbReference type="Pfam" id="PF07841">
    <property type="entry name" value="DM4_12"/>
    <property type="match status" value="1"/>
</dbReference>
<keyword evidence="3" id="KW-1185">Reference proteome</keyword>
<feature type="signal peptide" evidence="1">
    <location>
        <begin position="1"/>
        <end position="30"/>
    </location>
</feature>
<feature type="chain" id="PRO_5043482324" evidence="1">
    <location>
        <begin position="31"/>
        <end position="247"/>
    </location>
</feature>